<evidence type="ECO:0000313" key="3">
    <source>
        <dbReference type="Proteomes" id="UP000005205"/>
    </source>
</evidence>
<accession>A0A158NPB8</accession>
<reference evidence="3" key="1">
    <citation type="journal article" date="2011" name="PLoS Genet.">
        <title>The genome sequence of the leaf-cutter ant Atta cephalotes reveals insights into its obligate symbiotic lifestyle.</title>
        <authorList>
            <person name="Suen G."/>
            <person name="Teiling C."/>
            <person name="Li L."/>
            <person name="Holt C."/>
            <person name="Abouheif E."/>
            <person name="Bornberg-Bauer E."/>
            <person name="Bouffard P."/>
            <person name="Caldera E.J."/>
            <person name="Cash E."/>
            <person name="Cavanaugh A."/>
            <person name="Denas O."/>
            <person name="Elhaik E."/>
            <person name="Fave M.J."/>
            <person name="Gadau J."/>
            <person name="Gibson J.D."/>
            <person name="Graur D."/>
            <person name="Grubbs K.J."/>
            <person name="Hagen D.E."/>
            <person name="Harkins T.T."/>
            <person name="Helmkampf M."/>
            <person name="Hu H."/>
            <person name="Johnson B.R."/>
            <person name="Kim J."/>
            <person name="Marsh S.E."/>
            <person name="Moeller J.A."/>
            <person name="Munoz-Torres M.C."/>
            <person name="Murphy M.C."/>
            <person name="Naughton M.C."/>
            <person name="Nigam S."/>
            <person name="Overson R."/>
            <person name="Rajakumar R."/>
            <person name="Reese J.T."/>
            <person name="Scott J.J."/>
            <person name="Smith C.R."/>
            <person name="Tao S."/>
            <person name="Tsutsui N.D."/>
            <person name="Viljakainen L."/>
            <person name="Wissler L."/>
            <person name="Yandell M.D."/>
            <person name="Zimmer F."/>
            <person name="Taylor J."/>
            <person name="Slater S.C."/>
            <person name="Clifton S.W."/>
            <person name="Warren W.C."/>
            <person name="Elsik C.G."/>
            <person name="Smith C.D."/>
            <person name="Weinstock G.M."/>
            <person name="Gerardo N.M."/>
            <person name="Currie C.R."/>
        </authorList>
    </citation>
    <scope>NUCLEOTIDE SEQUENCE [LARGE SCALE GENOMIC DNA]</scope>
</reference>
<sequence length="151" mass="17298">MRIPKRRAPIHTAIQTPDYLETREMGLAIWGKLPPRLAHATDLIVGLAWVSRLERIARTLTNDAVAEGWLVRGYRDARGDGTFRTATATYNTVYRRIEATKIETRERGALSPLASSKDAAPRREHENSARENTDFPSGYHQREQHRNNHRE</sequence>
<evidence type="ECO:0000256" key="1">
    <source>
        <dbReference type="SAM" id="MobiDB-lite"/>
    </source>
</evidence>
<gene>
    <name evidence="2" type="primary">105622569</name>
</gene>
<dbReference type="EMBL" id="ADTU01022181">
    <property type="status" value="NOT_ANNOTATED_CDS"/>
    <property type="molecule type" value="Genomic_DNA"/>
</dbReference>
<dbReference type="KEGG" id="acep:105622569"/>
<protein>
    <submittedName>
        <fullName evidence="2">Uncharacterized protein</fullName>
    </submittedName>
</protein>
<dbReference type="EMBL" id="ADTU01022183">
    <property type="status" value="NOT_ANNOTATED_CDS"/>
    <property type="molecule type" value="Genomic_DNA"/>
</dbReference>
<proteinExistence type="predicted"/>
<dbReference type="Proteomes" id="UP000005205">
    <property type="component" value="Unassembled WGS sequence"/>
</dbReference>
<feature type="region of interest" description="Disordered" evidence="1">
    <location>
        <begin position="105"/>
        <end position="151"/>
    </location>
</feature>
<dbReference type="EnsemblMetazoa" id="XM_012203986.1">
    <property type="protein sequence ID" value="XP_012059376.1"/>
    <property type="gene ID" value="LOC105622569"/>
</dbReference>
<dbReference type="EMBL" id="ADTU01022178">
    <property type="status" value="NOT_ANNOTATED_CDS"/>
    <property type="molecule type" value="Genomic_DNA"/>
</dbReference>
<dbReference type="InParanoid" id="A0A158NPB8"/>
<organism evidence="2 3">
    <name type="scientific">Atta cephalotes</name>
    <name type="common">Leafcutter ant</name>
    <dbReference type="NCBI Taxonomy" id="12957"/>
    <lineage>
        <taxon>Eukaryota</taxon>
        <taxon>Metazoa</taxon>
        <taxon>Ecdysozoa</taxon>
        <taxon>Arthropoda</taxon>
        <taxon>Hexapoda</taxon>
        <taxon>Insecta</taxon>
        <taxon>Pterygota</taxon>
        <taxon>Neoptera</taxon>
        <taxon>Endopterygota</taxon>
        <taxon>Hymenoptera</taxon>
        <taxon>Apocrita</taxon>
        <taxon>Aculeata</taxon>
        <taxon>Formicoidea</taxon>
        <taxon>Formicidae</taxon>
        <taxon>Myrmicinae</taxon>
        <taxon>Atta</taxon>
    </lineage>
</organism>
<dbReference type="EMBL" id="ADTU01022184">
    <property type="status" value="NOT_ANNOTATED_CDS"/>
    <property type="molecule type" value="Genomic_DNA"/>
</dbReference>
<feature type="compositionally biased region" description="Basic and acidic residues" evidence="1">
    <location>
        <begin position="119"/>
        <end position="133"/>
    </location>
</feature>
<dbReference type="EMBL" id="ADTU01022185">
    <property type="status" value="NOT_ANNOTATED_CDS"/>
    <property type="molecule type" value="Genomic_DNA"/>
</dbReference>
<evidence type="ECO:0000313" key="2">
    <source>
        <dbReference type="EnsemblMetazoa" id="XP_012059376.1"/>
    </source>
</evidence>
<dbReference type="EMBL" id="ADTU01022180">
    <property type="status" value="NOT_ANNOTATED_CDS"/>
    <property type="molecule type" value="Genomic_DNA"/>
</dbReference>
<keyword evidence="3" id="KW-1185">Reference proteome</keyword>
<dbReference type="OrthoDB" id="7520762at2759"/>
<dbReference type="EMBL" id="ADTU01022179">
    <property type="status" value="NOT_ANNOTATED_CDS"/>
    <property type="molecule type" value="Genomic_DNA"/>
</dbReference>
<name>A0A158NPB8_ATTCE</name>
<reference evidence="2" key="2">
    <citation type="submission" date="2016-04" db="UniProtKB">
        <authorList>
            <consortium name="EnsemblMetazoa"/>
        </authorList>
    </citation>
    <scope>IDENTIFICATION</scope>
</reference>
<feature type="compositionally biased region" description="Basic and acidic residues" evidence="1">
    <location>
        <begin position="140"/>
        <end position="151"/>
    </location>
</feature>
<dbReference type="AlphaFoldDB" id="A0A158NPB8"/>
<dbReference type="EMBL" id="ADTU01022186">
    <property type="status" value="NOT_ANNOTATED_CDS"/>
    <property type="molecule type" value="Genomic_DNA"/>
</dbReference>
<dbReference type="EMBL" id="ADTU01022182">
    <property type="status" value="NOT_ANNOTATED_CDS"/>
    <property type="molecule type" value="Genomic_DNA"/>
</dbReference>
<dbReference type="EMBL" id="ADTU01022187">
    <property type="status" value="NOT_ANNOTATED_CDS"/>
    <property type="molecule type" value="Genomic_DNA"/>
</dbReference>